<organism evidence="1 2">
    <name type="scientific">Abeliophyllum distichum</name>
    <dbReference type="NCBI Taxonomy" id="126358"/>
    <lineage>
        <taxon>Eukaryota</taxon>
        <taxon>Viridiplantae</taxon>
        <taxon>Streptophyta</taxon>
        <taxon>Embryophyta</taxon>
        <taxon>Tracheophyta</taxon>
        <taxon>Spermatophyta</taxon>
        <taxon>Magnoliopsida</taxon>
        <taxon>eudicotyledons</taxon>
        <taxon>Gunneridae</taxon>
        <taxon>Pentapetalae</taxon>
        <taxon>asterids</taxon>
        <taxon>lamiids</taxon>
        <taxon>Lamiales</taxon>
        <taxon>Oleaceae</taxon>
        <taxon>Forsythieae</taxon>
        <taxon>Abeliophyllum</taxon>
    </lineage>
</organism>
<accession>A0ABD1PR29</accession>
<dbReference type="Proteomes" id="UP001604336">
    <property type="component" value="Unassembled WGS sequence"/>
</dbReference>
<protein>
    <submittedName>
        <fullName evidence="1">Uncharacterized protein</fullName>
    </submittedName>
</protein>
<reference evidence="2" key="1">
    <citation type="submission" date="2024-07" db="EMBL/GenBank/DDBJ databases">
        <title>Two chromosome-level genome assemblies of Korean endemic species Abeliophyllum distichum and Forsythia ovata (Oleaceae).</title>
        <authorList>
            <person name="Jang H."/>
        </authorList>
    </citation>
    <scope>NUCLEOTIDE SEQUENCE [LARGE SCALE GENOMIC DNA]</scope>
</reference>
<dbReference type="AlphaFoldDB" id="A0ABD1PR29"/>
<sequence length="135" mass="15198">MMMMMAAMNMARSFILDSDVHITIKEFMKKVDQIETKANNLSDDLQAMGSTNIRLGSKNEAFRSKVEVLVSFEPFIKLKATQGYRRCEAGRWKGVGGPGDEEGIQEGQEERLDVAMETIALVNKDFDAMVLEKDK</sequence>
<comment type="caution">
    <text evidence="1">The sequence shown here is derived from an EMBL/GenBank/DDBJ whole genome shotgun (WGS) entry which is preliminary data.</text>
</comment>
<name>A0ABD1PR29_9LAMI</name>
<evidence type="ECO:0000313" key="2">
    <source>
        <dbReference type="Proteomes" id="UP001604336"/>
    </source>
</evidence>
<keyword evidence="2" id="KW-1185">Reference proteome</keyword>
<evidence type="ECO:0000313" key="1">
    <source>
        <dbReference type="EMBL" id="KAL2466330.1"/>
    </source>
</evidence>
<gene>
    <name evidence="1" type="ORF">Adt_42181</name>
</gene>
<dbReference type="EMBL" id="JBFOLK010000013">
    <property type="protein sequence ID" value="KAL2466330.1"/>
    <property type="molecule type" value="Genomic_DNA"/>
</dbReference>
<proteinExistence type="predicted"/>